<keyword evidence="3" id="KW-1185">Reference proteome</keyword>
<feature type="transmembrane region" description="Helical" evidence="1">
    <location>
        <begin position="111"/>
        <end position="135"/>
    </location>
</feature>
<dbReference type="Proteomes" id="UP000623461">
    <property type="component" value="Unassembled WGS sequence"/>
</dbReference>
<feature type="transmembrane region" description="Helical" evidence="1">
    <location>
        <begin position="155"/>
        <end position="176"/>
    </location>
</feature>
<sequence>MTSTPQDALVLTTTFAPRGGYRSSFAALARLESKRLVRHPALLVGTAVGIASTASALTEAPDEVAANALGMPVVALTVGLTAMLSAFHLTRSFHRADELLEASPTPRSARTAALCLTAAMPALIAALWLVFYYGFAPATLHVPEWMYGTMSHADLAAVLVGNSVVAAVGGALLGVCAGRWWRFRGASAVLVLGVGLWTMVMLGTFSSGDEAPAEWTRWVRLFAPVGYFSSPSAHSTFVMTLTGSPWWYLAWLMTLCALAVVGALVWRAEGDTRRRVVRAGVLALVLSAVTYALAASGGLNHQIRTFPDGHSIVMMVK</sequence>
<feature type="transmembrane region" description="Helical" evidence="1">
    <location>
        <begin position="188"/>
        <end position="208"/>
    </location>
</feature>
<name>A0ABQ2HRC2_9MICO</name>
<keyword evidence="1" id="KW-1133">Transmembrane helix</keyword>
<feature type="transmembrane region" description="Helical" evidence="1">
    <location>
        <begin position="246"/>
        <end position="267"/>
    </location>
</feature>
<proteinExistence type="predicted"/>
<comment type="caution">
    <text evidence="2">The sequence shown here is derived from an EMBL/GenBank/DDBJ whole genome shotgun (WGS) entry which is preliminary data.</text>
</comment>
<keyword evidence="1" id="KW-0812">Transmembrane</keyword>
<accession>A0ABQ2HRC2</accession>
<feature type="transmembrane region" description="Helical" evidence="1">
    <location>
        <begin position="69"/>
        <end position="90"/>
    </location>
</feature>
<keyword evidence="1" id="KW-0472">Membrane</keyword>
<reference evidence="3" key="1">
    <citation type="journal article" date="2019" name="Int. J. Syst. Evol. Microbiol.">
        <title>The Global Catalogue of Microorganisms (GCM) 10K type strain sequencing project: providing services to taxonomists for standard genome sequencing and annotation.</title>
        <authorList>
            <consortium name="The Broad Institute Genomics Platform"/>
            <consortium name="The Broad Institute Genome Sequencing Center for Infectious Disease"/>
            <person name="Wu L."/>
            <person name="Ma J."/>
        </authorList>
    </citation>
    <scope>NUCLEOTIDE SEQUENCE [LARGE SCALE GENOMIC DNA]</scope>
    <source>
        <strain evidence="3">JCM 1365</strain>
    </source>
</reference>
<dbReference type="EMBL" id="BMNZ01000002">
    <property type="protein sequence ID" value="GGM88481.1"/>
    <property type="molecule type" value="Genomic_DNA"/>
</dbReference>
<evidence type="ECO:0000256" key="1">
    <source>
        <dbReference type="SAM" id="Phobius"/>
    </source>
</evidence>
<evidence type="ECO:0000313" key="3">
    <source>
        <dbReference type="Proteomes" id="UP000623461"/>
    </source>
</evidence>
<gene>
    <name evidence="2" type="ORF">GCM10009721_11940</name>
</gene>
<evidence type="ECO:0000313" key="2">
    <source>
        <dbReference type="EMBL" id="GGM88481.1"/>
    </source>
</evidence>
<organism evidence="2 3">
    <name type="scientific">Terrabacter tumescens</name>
    <dbReference type="NCBI Taxonomy" id="60443"/>
    <lineage>
        <taxon>Bacteria</taxon>
        <taxon>Bacillati</taxon>
        <taxon>Actinomycetota</taxon>
        <taxon>Actinomycetes</taxon>
        <taxon>Micrococcales</taxon>
        <taxon>Intrasporangiaceae</taxon>
        <taxon>Terrabacter</taxon>
    </lineage>
</organism>
<feature type="transmembrane region" description="Helical" evidence="1">
    <location>
        <begin position="40"/>
        <end position="57"/>
    </location>
</feature>
<dbReference type="RefSeq" id="WP_030198278.1">
    <property type="nucleotide sequence ID" value="NZ_BMNZ01000002.1"/>
</dbReference>
<feature type="transmembrane region" description="Helical" evidence="1">
    <location>
        <begin position="279"/>
        <end position="299"/>
    </location>
</feature>
<protein>
    <submittedName>
        <fullName evidence="2">Uncharacterized protein</fullName>
    </submittedName>
</protein>